<dbReference type="AlphaFoldDB" id="A0A087UYJ4"/>
<evidence type="ECO:0000256" key="3">
    <source>
        <dbReference type="ARBA" id="ARBA00023004"/>
    </source>
</evidence>
<keyword evidence="5" id="KW-0223">Dioxygenase</keyword>
<dbReference type="OrthoDB" id="6407779at2759"/>
<dbReference type="InterPro" id="IPR008775">
    <property type="entry name" value="Phytyl_CoA_dOase-like"/>
</dbReference>
<evidence type="ECO:0000256" key="1">
    <source>
        <dbReference type="ARBA" id="ARBA00001962"/>
    </source>
</evidence>
<protein>
    <submittedName>
        <fullName evidence="5">Phytanoyl-CoA dioxygenase domain-containing protein 1</fullName>
    </submittedName>
</protein>
<dbReference type="EMBL" id="KK122287">
    <property type="protein sequence ID" value="KFM82433.1"/>
    <property type="molecule type" value="Genomic_DNA"/>
</dbReference>
<comment type="cofactor">
    <cofactor evidence="1">
        <name>Fe cation</name>
        <dbReference type="ChEBI" id="CHEBI:24875"/>
    </cofactor>
</comment>
<dbReference type="PANTHER" id="PTHR20883:SF15">
    <property type="entry name" value="PHYTANOYL-COA DIOXYGENASE DOMAIN-CONTAINING PROTEIN 1"/>
    <property type="match status" value="1"/>
</dbReference>
<dbReference type="PANTHER" id="PTHR20883">
    <property type="entry name" value="PHYTANOYL-COA DIOXYGENASE DOMAIN CONTAINING 1"/>
    <property type="match status" value="1"/>
</dbReference>
<dbReference type="Gene3D" id="2.60.120.620">
    <property type="entry name" value="q2cbj1_9rhob like domain"/>
    <property type="match status" value="1"/>
</dbReference>
<dbReference type="STRING" id="407821.A0A087UYJ4"/>
<evidence type="ECO:0000313" key="5">
    <source>
        <dbReference type="EMBL" id="KFM82433.1"/>
    </source>
</evidence>
<evidence type="ECO:0000313" key="6">
    <source>
        <dbReference type="Proteomes" id="UP000054359"/>
    </source>
</evidence>
<organism evidence="5 6">
    <name type="scientific">Stegodyphus mimosarum</name>
    <name type="common">African social velvet spider</name>
    <dbReference type="NCBI Taxonomy" id="407821"/>
    <lineage>
        <taxon>Eukaryota</taxon>
        <taxon>Metazoa</taxon>
        <taxon>Ecdysozoa</taxon>
        <taxon>Arthropoda</taxon>
        <taxon>Chelicerata</taxon>
        <taxon>Arachnida</taxon>
        <taxon>Araneae</taxon>
        <taxon>Araneomorphae</taxon>
        <taxon>Entelegynae</taxon>
        <taxon>Eresoidea</taxon>
        <taxon>Eresidae</taxon>
        <taxon>Stegodyphus</taxon>
    </lineage>
</organism>
<dbReference type="Pfam" id="PF05721">
    <property type="entry name" value="PhyH"/>
    <property type="match status" value="1"/>
</dbReference>
<sequence length="282" mass="32358">MDYEALYAKYLQDGCLKIENFLSLDEVEDLKKGVADVVENIPDESTRVFSVYGTGKKREADEYFINSGDKIGYFFEKDAFDKDGKLLMDKKQALNKVGYALHWWNPIFKKHNFSQKVKDLLRNFKYKDPVVTQSMIIFKKPKIGEIVLPHQDSTFLYTEPPTCIGLWFPLEDATVENGCLWFVPGSHKDTVHQRFVKNPDGEPLLILRGELPHYDDDQYVPAPAKKGDCVVIHGSVVHKSGRNATKVARTVYTYHMVEKDAQWSKENWVQPTAVLPFPSVYA</sequence>
<dbReference type="OMA" id="DKQLHFF"/>
<keyword evidence="6" id="KW-1185">Reference proteome</keyword>
<name>A0A087UYJ4_STEMI</name>
<dbReference type="SUPFAM" id="SSF51197">
    <property type="entry name" value="Clavaminate synthase-like"/>
    <property type="match status" value="1"/>
</dbReference>
<gene>
    <name evidence="5" type="ORF">X975_23769</name>
</gene>
<keyword evidence="2" id="KW-0479">Metal-binding</keyword>
<dbReference type="GO" id="GO:0046872">
    <property type="term" value="F:metal ion binding"/>
    <property type="evidence" value="ECO:0007669"/>
    <property type="project" value="UniProtKB-KW"/>
</dbReference>
<comment type="similarity">
    <text evidence="4">Belongs to the PhyH family. PHYHD1 subfamily.</text>
</comment>
<proteinExistence type="inferred from homology"/>
<dbReference type="GO" id="GO:0051213">
    <property type="term" value="F:dioxygenase activity"/>
    <property type="evidence" value="ECO:0007669"/>
    <property type="project" value="UniProtKB-KW"/>
</dbReference>
<feature type="non-terminal residue" evidence="5">
    <location>
        <position position="282"/>
    </location>
</feature>
<keyword evidence="3" id="KW-0408">Iron</keyword>
<evidence type="ECO:0000256" key="4">
    <source>
        <dbReference type="ARBA" id="ARBA00038356"/>
    </source>
</evidence>
<reference evidence="5 6" key="1">
    <citation type="submission" date="2013-11" db="EMBL/GenBank/DDBJ databases">
        <title>Genome sequencing of Stegodyphus mimosarum.</title>
        <authorList>
            <person name="Bechsgaard J."/>
        </authorList>
    </citation>
    <scope>NUCLEOTIDE SEQUENCE [LARGE SCALE GENOMIC DNA]</scope>
</reference>
<evidence type="ECO:0000256" key="2">
    <source>
        <dbReference type="ARBA" id="ARBA00022723"/>
    </source>
</evidence>
<keyword evidence="5" id="KW-0560">Oxidoreductase</keyword>
<dbReference type="Proteomes" id="UP000054359">
    <property type="component" value="Unassembled WGS sequence"/>
</dbReference>
<accession>A0A087UYJ4</accession>